<evidence type="ECO:0000256" key="3">
    <source>
        <dbReference type="ARBA" id="ARBA00023110"/>
    </source>
</evidence>
<reference evidence="9 10" key="1">
    <citation type="submission" date="2024-02" db="EMBL/GenBank/DDBJ databases">
        <title>Discinaceae phylogenomics.</title>
        <authorList>
            <person name="Dirks A.C."/>
            <person name="James T.Y."/>
        </authorList>
    </citation>
    <scope>NUCLEOTIDE SEQUENCE [LARGE SCALE GENOMIC DNA]</scope>
    <source>
        <strain evidence="9 10">ACD0624</strain>
    </source>
</reference>
<comment type="similarity">
    <text evidence="2">Belongs to the PpiC/parvulin rotamase family. PIN4 subfamily.</text>
</comment>
<evidence type="ECO:0000313" key="10">
    <source>
        <dbReference type="Proteomes" id="UP001447188"/>
    </source>
</evidence>
<organism evidence="9 10">
    <name type="scientific">Discina gigas</name>
    <dbReference type="NCBI Taxonomy" id="1032678"/>
    <lineage>
        <taxon>Eukaryota</taxon>
        <taxon>Fungi</taxon>
        <taxon>Dikarya</taxon>
        <taxon>Ascomycota</taxon>
        <taxon>Pezizomycotina</taxon>
        <taxon>Pezizomycetes</taxon>
        <taxon>Pezizales</taxon>
        <taxon>Discinaceae</taxon>
        <taxon>Discina</taxon>
    </lineage>
</organism>
<accession>A0ABR3GDC5</accession>
<dbReference type="InterPro" id="IPR043323">
    <property type="entry name" value="PIN4"/>
</dbReference>
<dbReference type="Proteomes" id="UP001447188">
    <property type="component" value="Unassembled WGS sequence"/>
</dbReference>
<dbReference type="EMBL" id="JBBBZM010000112">
    <property type="protein sequence ID" value="KAL0633818.1"/>
    <property type="molecule type" value="Genomic_DNA"/>
</dbReference>
<dbReference type="PROSITE" id="PS50198">
    <property type="entry name" value="PPIC_PPIASE_2"/>
    <property type="match status" value="1"/>
</dbReference>
<gene>
    <name evidence="9" type="ORF">Q9L58_007250</name>
</gene>
<evidence type="ECO:0000256" key="4">
    <source>
        <dbReference type="ARBA" id="ARBA00023235"/>
    </source>
</evidence>
<feature type="domain" description="PpiC" evidence="8">
    <location>
        <begin position="44"/>
        <end position="132"/>
    </location>
</feature>
<dbReference type="EC" id="5.2.1.8" evidence="6"/>
<dbReference type="InterPro" id="IPR046357">
    <property type="entry name" value="PPIase_dom_sf"/>
</dbReference>
<feature type="region of interest" description="Disordered" evidence="7">
    <location>
        <begin position="1"/>
        <end position="42"/>
    </location>
</feature>
<evidence type="ECO:0000313" key="9">
    <source>
        <dbReference type="EMBL" id="KAL0633818.1"/>
    </source>
</evidence>
<keyword evidence="4 5" id="KW-0413">Isomerase</keyword>
<evidence type="ECO:0000256" key="5">
    <source>
        <dbReference type="PROSITE-ProRule" id="PRU00278"/>
    </source>
</evidence>
<sequence length="145" mass="15619">MGKSTPKPAAKAGSKDTKKDAASSSDTKGKGKGKDKDDTKLKSANSINVRHILCEKHSKMETVLERLGNGEKFDAVARELSEDKARSGGSLGWKIRGSLLKTFEDAAYALAVSTVDKPVYTNPAVKTSEGYHCKFPFLGGRRDVD</sequence>
<evidence type="ECO:0000259" key="8">
    <source>
        <dbReference type="PROSITE" id="PS50198"/>
    </source>
</evidence>
<comment type="caution">
    <text evidence="9">The sequence shown here is derived from an EMBL/GenBank/DDBJ whole genome shotgun (WGS) entry which is preliminary data.</text>
</comment>
<proteinExistence type="inferred from homology"/>
<name>A0ABR3GDC5_9PEZI</name>
<comment type="catalytic activity">
    <reaction evidence="1 6">
        <text>[protein]-peptidylproline (omega=180) = [protein]-peptidylproline (omega=0)</text>
        <dbReference type="Rhea" id="RHEA:16237"/>
        <dbReference type="Rhea" id="RHEA-COMP:10747"/>
        <dbReference type="Rhea" id="RHEA-COMP:10748"/>
        <dbReference type="ChEBI" id="CHEBI:83833"/>
        <dbReference type="ChEBI" id="CHEBI:83834"/>
        <dbReference type="EC" id="5.2.1.8"/>
    </reaction>
</comment>
<evidence type="ECO:0000256" key="2">
    <source>
        <dbReference type="ARBA" id="ARBA00010242"/>
    </source>
</evidence>
<dbReference type="SUPFAM" id="SSF54534">
    <property type="entry name" value="FKBP-like"/>
    <property type="match status" value="1"/>
</dbReference>
<evidence type="ECO:0000256" key="7">
    <source>
        <dbReference type="SAM" id="MobiDB-lite"/>
    </source>
</evidence>
<evidence type="ECO:0000256" key="1">
    <source>
        <dbReference type="ARBA" id="ARBA00000971"/>
    </source>
</evidence>
<dbReference type="PANTHER" id="PTHR45995">
    <property type="match status" value="1"/>
</dbReference>
<keyword evidence="3 5" id="KW-0697">Rotamase</keyword>
<protein>
    <recommendedName>
        <fullName evidence="6">Peptidyl-prolyl cis-trans isomerase</fullName>
        <ecNumber evidence="6">5.2.1.8</ecNumber>
    </recommendedName>
</protein>
<keyword evidence="10" id="KW-1185">Reference proteome</keyword>
<dbReference type="InterPro" id="IPR000297">
    <property type="entry name" value="PPIase_PpiC"/>
</dbReference>
<evidence type="ECO:0000256" key="6">
    <source>
        <dbReference type="RuleBase" id="RU363014"/>
    </source>
</evidence>
<dbReference type="Pfam" id="PF00639">
    <property type="entry name" value="Rotamase"/>
    <property type="match status" value="1"/>
</dbReference>
<feature type="compositionally biased region" description="Basic and acidic residues" evidence="7">
    <location>
        <begin position="13"/>
        <end position="41"/>
    </location>
</feature>
<dbReference type="Gene3D" id="3.10.50.40">
    <property type="match status" value="1"/>
</dbReference>